<reference evidence="2 3" key="1">
    <citation type="submission" date="2010-05" db="EMBL/GenBank/DDBJ databases">
        <title>The Genome Sequence of Thecamonas trahens ATCC 50062.</title>
        <authorList>
            <consortium name="The Broad Institute Genome Sequencing Platform"/>
            <person name="Russ C."/>
            <person name="Cuomo C."/>
            <person name="Shea T."/>
            <person name="Young S.K."/>
            <person name="Zeng Q."/>
            <person name="Koehrsen M."/>
            <person name="Haas B."/>
            <person name="Borodovsky M."/>
            <person name="Guigo R."/>
            <person name="Alvarado L."/>
            <person name="Berlin A."/>
            <person name="Bochicchio J."/>
            <person name="Borenstein D."/>
            <person name="Chapman S."/>
            <person name="Chen Z."/>
            <person name="Freedman E."/>
            <person name="Gellesch M."/>
            <person name="Goldberg J."/>
            <person name="Griggs A."/>
            <person name="Gujja S."/>
            <person name="Heilman E."/>
            <person name="Heiman D."/>
            <person name="Hepburn T."/>
            <person name="Howarth C."/>
            <person name="Jen D."/>
            <person name="Larson L."/>
            <person name="Mehta T."/>
            <person name="Park D."/>
            <person name="Pearson M."/>
            <person name="Roberts A."/>
            <person name="Saif S."/>
            <person name="Shenoy N."/>
            <person name="Sisk P."/>
            <person name="Stolte C."/>
            <person name="Sykes S."/>
            <person name="Thomson T."/>
            <person name="Walk T."/>
            <person name="White J."/>
            <person name="Yandava C."/>
            <person name="Burger G."/>
            <person name="Gray M.W."/>
            <person name="Holland P.W.H."/>
            <person name="King N."/>
            <person name="Lang F.B.F."/>
            <person name="Roger A.J."/>
            <person name="Ruiz-Trillo I."/>
            <person name="Lander E."/>
            <person name="Nusbaum C."/>
        </authorList>
    </citation>
    <scope>NUCLEOTIDE SEQUENCE [LARGE SCALE GENOMIC DNA]</scope>
    <source>
        <strain evidence="2 3">ATCC 50062</strain>
    </source>
</reference>
<dbReference type="PANTHER" id="PTHR34105:SF1">
    <property type="entry name" value="PROLINE-, GLUTAMIC ACID- AND LEUCINE-RICH PROTEIN 1"/>
    <property type="match status" value="1"/>
</dbReference>
<dbReference type="GeneID" id="25562322"/>
<dbReference type="AlphaFoldDB" id="A0A0L0D1S2"/>
<evidence type="ECO:0000313" key="2">
    <source>
        <dbReference type="EMBL" id="KNC46212.1"/>
    </source>
</evidence>
<feature type="region of interest" description="Disordered" evidence="1">
    <location>
        <begin position="542"/>
        <end position="563"/>
    </location>
</feature>
<feature type="region of interest" description="Disordered" evidence="1">
    <location>
        <begin position="749"/>
        <end position="789"/>
    </location>
</feature>
<feature type="compositionally biased region" description="Low complexity" evidence="1">
    <location>
        <begin position="772"/>
        <end position="789"/>
    </location>
</feature>
<accession>A0A0L0D1S2</accession>
<evidence type="ECO:0008006" key="4">
    <source>
        <dbReference type="Google" id="ProtNLM"/>
    </source>
</evidence>
<dbReference type="Proteomes" id="UP000054408">
    <property type="component" value="Unassembled WGS sequence"/>
</dbReference>
<proteinExistence type="predicted"/>
<dbReference type="OMA" id="MQEASLM"/>
<feature type="region of interest" description="Disordered" evidence="1">
    <location>
        <begin position="275"/>
        <end position="328"/>
    </location>
</feature>
<dbReference type="GO" id="GO:0005634">
    <property type="term" value="C:nucleus"/>
    <property type="evidence" value="ECO:0007669"/>
    <property type="project" value="TreeGrafter"/>
</dbReference>
<protein>
    <recommendedName>
        <fullName evidence="4">Pre-rRNA-processing protein RIX1 N-terminal domain-containing protein</fullName>
    </recommendedName>
</protein>
<feature type="region of interest" description="Disordered" evidence="1">
    <location>
        <begin position="838"/>
        <end position="861"/>
    </location>
</feature>
<evidence type="ECO:0000256" key="1">
    <source>
        <dbReference type="SAM" id="MobiDB-lite"/>
    </source>
</evidence>
<dbReference type="PANTHER" id="PTHR34105">
    <property type="entry name" value="PROLINE-, GLUTAMIC ACID- AND LEUCINE-RICH PROTEIN 1"/>
    <property type="match status" value="1"/>
</dbReference>
<sequence>MASQAPRRMLNMVSSYLASPLEAVEAVEVVIETLTTWELLNPGSEELTSGHEKVLKATTAMVTSTLPKVFAAGIDVLNTILAEIVALTPARALYWRPLLAPRYPAWLQALAAVAQRVVAKPNVRAAALGAIGLMLRVLATIPELKKDVLSGHAAKKAKLGDLDARSSSSFHLSGLMTALLSPKMQEASLMSAVAHAVAAAVDVLGVSLRPFVAGLETLALPLLDAPDAQLAETGVHILAALPRIVKSDAAWSGSYCRVLAWAHAVLDIVVGKPRGAGPSGPPSYHVPGGGSEETPAPRVPDGTGMMSAEVESGGGRGHARQRAKSQADASSGFRTRVLAKLDPLTQLDALRARFSSLCALLTALLKSSAAGAGKGTVASLLVVLPIDASIGLIARVLAVDVGKLSRSSSTGSVDVSALATAMFSSSLMSAQAALLLPHMQLAVVAFLGTLVELPGMGAMSARYSALTDAMRTAVMAKRGPGSHSASPGYHAAVYHVFAAFCLRLPFVAPASTHGAMSLLDAAVTALTADLALIPAAITSGTASTLSGGRRRKRGGAAGATSSTNPAHALSHVTIHTVAAEALAVAAADALEALALGYRGVLPSATHDALEAACIGPLLEPAAKISNVMRTGYVKALTACLMRPRVVASPSLAFAVQAFTLASASTTSTEVLRAATAGRALAISLMHPRVPLLTSRPIVAAAHGEIQAQLDHAVHTEAAAAAAAGAAAANTAPLASLAVGSRKRKLEPVELAPEAESHQPEPPAKRAKPVWDAPAPVASATPAAPSAPIPALNLKPMAVVSSGRDEAAPAVDAVPKAAITTGVVVPDSLVNNVAASMAPAMSDSDSDSDFGLVDAPPSDDEA</sequence>
<dbReference type="GO" id="GO:0006364">
    <property type="term" value="P:rRNA processing"/>
    <property type="evidence" value="ECO:0007669"/>
    <property type="project" value="TreeGrafter"/>
</dbReference>
<dbReference type="RefSeq" id="XP_013760509.1">
    <property type="nucleotide sequence ID" value="XM_013905055.1"/>
</dbReference>
<keyword evidence="3" id="KW-1185">Reference proteome</keyword>
<gene>
    <name evidence="2" type="ORF">AMSG_02663</name>
</gene>
<name>A0A0L0D1S2_THETB</name>
<organism evidence="2 3">
    <name type="scientific">Thecamonas trahens ATCC 50062</name>
    <dbReference type="NCBI Taxonomy" id="461836"/>
    <lineage>
        <taxon>Eukaryota</taxon>
        <taxon>Apusozoa</taxon>
        <taxon>Apusomonadida</taxon>
        <taxon>Apusomonadidae</taxon>
        <taxon>Thecamonas</taxon>
    </lineage>
</organism>
<dbReference type="EMBL" id="GL349442">
    <property type="protein sequence ID" value="KNC46212.1"/>
    <property type="molecule type" value="Genomic_DNA"/>
</dbReference>
<evidence type="ECO:0000313" key="3">
    <source>
        <dbReference type="Proteomes" id="UP000054408"/>
    </source>
</evidence>